<dbReference type="Gene3D" id="1.10.10.60">
    <property type="entry name" value="Homeodomain-like"/>
    <property type="match status" value="1"/>
</dbReference>
<dbReference type="EMBL" id="JBIRUQ010000001">
    <property type="protein sequence ID" value="MFI1460263.1"/>
    <property type="molecule type" value="Genomic_DNA"/>
</dbReference>
<evidence type="ECO:0000256" key="1">
    <source>
        <dbReference type="ARBA" id="ARBA00023015"/>
    </source>
</evidence>
<dbReference type="InterPro" id="IPR050204">
    <property type="entry name" value="AraC_XylS_family_regulators"/>
</dbReference>
<evidence type="ECO:0000256" key="3">
    <source>
        <dbReference type="ARBA" id="ARBA00023163"/>
    </source>
</evidence>
<dbReference type="PROSITE" id="PS01124">
    <property type="entry name" value="HTH_ARAC_FAMILY_2"/>
    <property type="match status" value="1"/>
</dbReference>
<dbReference type="SUPFAM" id="SSF46689">
    <property type="entry name" value="Homeodomain-like"/>
    <property type="match status" value="1"/>
</dbReference>
<sequence length="273" mass="29916">MNTPETAWPSENTDLAATVIPAPESLQPWLTELGRIPAVRERSEPFAHLPQATTMIVLRTEDNGPPDALVLGARTKASYAEAAKPLGCLRLQLAAGVTSALLGVRAVDLTDRVVRLADLPGPAASLAAELTELRPDELFPYLEQRLPQRVRESPTQRSHRGLLHRAVDTVSTQPAERRVPVLANSLAVSERQLRNLFIAGIRVSPKHYARIERVRRVLTRAGSSPWSQLAVRTGYYDHSHMTAEFRALMGVTPSSFIDGGRPLGDPCRPLPRG</sequence>
<evidence type="ECO:0000313" key="6">
    <source>
        <dbReference type="Proteomes" id="UP001611263"/>
    </source>
</evidence>
<dbReference type="PANTHER" id="PTHR46796:SF15">
    <property type="entry name" value="BLL1074 PROTEIN"/>
    <property type="match status" value="1"/>
</dbReference>
<evidence type="ECO:0000259" key="4">
    <source>
        <dbReference type="PROSITE" id="PS01124"/>
    </source>
</evidence>
<keyword evidence="1" id="KW-0805">Transcription regulation</keyword>
<reference evidence="5 6" key="1">
    <citation type="submission" date="2024-10" db="EMBL/GenBank/DDBJ databases">
        <title>The Natural Products Discovery Center: Release of the First 8490 Sequenced Strains for Exploring Actinobacteria Biosynthetic Diversity.</title>
        <authorList>
            <person name="Kalkreuter E."/>
            <person name="Kautsar S.A."/>
            <person name="Yang D."/>
            <person name="Bader C.D."/>
            <person name="Teijaro C.N."/>
            <person name="Fluegel L."/>
            <person name="Davis C.M."/>
            <person name="Simpson J.R."/>
            <person name="Lauterbach L."/>
            <person name="Steele A.D."/>
            <person name="Gui C."/>
            <person name="Meng S."/>
            <person name="Li G."/>
            <person name="Viehrig K."/>
            <person name="Ye F."/>
            <person name="Su P."/>
            <person name="Kiefer A.F."/>
            <person name="Nichols A."/>
            <person name="Cepeda A.J."/>
            <person name="Yan W."/>
            <person name="Fan B."/>
            <person name="Jiang Y."/>
            <person name="Adhikari A."/>
            <person name="Zheng C.-J."/>
            <person name="Schuster L."/>
            <person name="Cowan T.M."/>
            <person name="Smanski M.J."/>
            <person name="Chevrette M.G."/>
            <person name="De Carvalho L.P.S."/>
            <person name="Shen B."/>
        </authorList>
    </citation>
    <scope>NUCLEOTIDE SEQUENCE [LARGE SCALE GENOMIC DNA]</scope>
    <source>
        <strain evidence="5 6">NPDC020568</strain>
    </source>
</reference>
<comment type="caution">
    <text evidence="5">The sequence shown here is derived from an EMBL/GenBank/DDBJ whole genome shotgun (WGS) entry which is preliminary data.</text>
</comment>
<keyword evidence="2" id="KW-0238">DNA-binding</keyword>
<dbReference type="PANTHER" id="PTHR46796">
    <property type="entry name" value="HTH-TYPE TRANSCRIPTIONAL ACTIVATOR RHAS-RELATED"/>
    <property type="match status" value="1"/>
</dbReference>
<keyword evidence="3" id="KW-0804">Transcription</keyword>
<dbReference type="InterPro" id="IPR018060">
    <property type="entry name" value="HTH_AraC"/>
</dbReference>
<dbReference type="Proteomes" id="UP001611263">
    <property type="component" value="Unassembled WGS sequence"/>
</dbReference>
<name>A0ABW7TGV0_9NOCA</name>
<proteinExistence type="predicted"/>
<evidence type="ECO:0000313" key="5">
    <source>
        <dbReference type="EMBL" id="MFI1460263.1"/>
    </source>
</evidence>
<organism evidence="5 6">
    <name type="scientific">Nocardia carnea</name>
    <dbReference type="NCBI Taxonomy" id="37328"/>
    <lineage>
        <taxon>Bacteria</taxon>
        <taxon>Bacillati</taxon>
        <taxon>Actinomycetota</taxon>
        <taxon>Actinomycetes</taxon>
        <taxon>Mycobacteriales</taxon>
        <taxon>Nocardiaceae</taxon>
        <taxon>Nocardia</taxon>
    </lineage>
</organism>
<accession>A0ABW7TGV0</accession>
<evidence type="ECO:0000256" key="2">
    <source>
        <dbReference type="ARBA" id="ARBA00023125"/>
    </source>
</evidence>
<keyword evidence="6" id="KW-1185">Reference proteome</keyword>
<dbReference type="Pfam" id="PF12833">
    <property type="entry name" value="HTH_18"/>
    <property type="match status" value="1"/>
</dbReference>
<dbReference type="SMART" id="SM00342">
    <property type="entry name" value="HTH_ARAC"/>
    <property type="match status" value="1"/>
</dbReference>
<gene>
    <name evidence="5" type="ORF">ACH4WX_06010</name>
</gene>
<dbReference type="InterPro" id="IPR009057">
    <property type="entry name" value="Homeodomain-like_sf"/>
</dbReference>
<dbReference type="GeneID" id="93505358"/>
<feature type="domain" description="HTH araC/xylS-type" evidence="4">
    <location>
        <begin position="164"/>
        <end position="259"/>
    </location>
</feature>
<protein>
    <submittedName>
        <fullName evidence="5">Helix-turn-helix domain-containing protein</fullName>
    </submittedName>
</protein>
<dbReference type="RefSeq" id="WP_051157578.1">
    <property type="nucleotide sequence ID" value="NZ_JBIRUQ010000001.1"/>
</dbReference>